<reference evidence="1" key="1">
    <citation type="submission" date="2020-05" db="EMBL/GenBank/DDBJ databases">
        <authorList>
            <person name="Chiriac C."/>
            <person name="Salcher M."/>
            <person name="Ghai R."/>
            <person name="Kavagutti S V."/>
        </authorList>
    </citation>
    <scope>NUCLEOTIDE SEQUENCE</scope>
</reference>
<dbReference type="EMBL" id="CAFBLU010000003">
    <property type="protein sequence ID" value="CAB4862751.1"/>
    <property type="molecule type" value="Genomic_DNA"/>
</dbReference>
<proteinExistence type="predicted"/>
<sequence>MTALAALLTTIAIAPAGVFSGSSAMAPEVSVTVQSGRVVSASAWTSVFKCELGGNVGPASVSVRTSARIASNGYVSFSAGRRSRKLSARLRYRKGRISGRIRVSGTIGGPCASPSIPVSLRRR</sequence>
<gene>
    <name evidence="1" type="ORF">UFOPK3444_00267</name>
</gene>
<protein>
    <submittedName>
        <fullName evidence="1">Unannotated protein</fullName>
    </submittedName>
</protein>
<name>A0A6J7CXP0_9ZZZZ</name>
<dbReference type="AlphaFoldDB" id="A0A6J7CXP0"/>
<organism evidence="1">
    <name type="scientific">freshwater metagenome</name>
    <dbReference type="NCBI Taxonomy" id="449393"/>
    <lineage>
        <taxon>unclassified sequences</taxon>
        <taxon>metagenomes</taxon>
        <taxon>ecological metagenomes</taxon>
    </lineage>
</organism>
<evidence type="ECO:0000313" key="1">
    <source>
        <dbReference type="EMBL" id="CAB4862751.1"/>
    </source>
</evidence>
<accession>A0A6J7CXP0</accession>